<evidence type="ECO:0000313" key="5">
    <source>
        <dbReference type="Proteomes" id="UP001178507"/>
    </source>
</evidence>
<feature type="repeat" description="ANK" evidence="3">
    <location>
        <begin position="314"/>
        <end position="346"/>
    </location>
</feature>
<evidence type="ECO:0000256" key="2">
    <source>
        <dbReference type="ARBA" id="ARBA00023043"/>
    </source>
</evidence>
<dbReference type="AlphaFoldDB" id="A0AA36HK68"/>
<dbReference type="SMART" id="SM00248">
    <property type="entry name" value="ANK"/>
    <property type="match status" value="3"/>
</dbReference>
<evidence type="ECO:0000256" key="1">
    <source>
        <dbReference type="ARBA" id="ARBA00022737"/>
    </source>
</evidence>
<dbReference type="InterPro" id="IPR002110">
    <property type="entry name" value="Ankyrin_rpt"/>
</dbReference>
<dbReference type="InterPro" id="IPR036770">
    <property type="entry name" value="Ankyrin_rpt-contain_sf"/>
</dbReference>
<gene>
    <name evidence="4" type="ORF">EVOR1521_LOCUS1144</name>
</gene>
<dbReference type="Gene3D" id="1.25.40.20">
    <property type="entry name" value="Ankyrin repeat-containing domain"/>
    <property type="match status" value="1"/>
</dbReference>
<sequence>MGAAQSSAAQSAKLVEPTCHGVHRCSFPMYVVKVQDFLAMEGVPEPHQVLRQKGLLQEWQPGMFVIFVSHQWLGSTSPDPSGQQMAVLRQALRAFIDGSMKVEMDLMRTFGNDREGTSYEQVADGYLFLDWFAIPQVTQRIDGVNDDATRSDTARAVQSIPAYVESCDMFVALVPDLIHSGTGLQCNYGTWLARGWCRAELWCRLLSNRPDTSVVVIFSAKETIYSIPLDWQRNLISDGLFTVESDRAEVVKLGEVALRSKVEYLQEFGPLTDYRFHLAQQPRLLNQTKKVWGLDGFLERFKFRDLEAAVKHESGMTGMLCAILEGDADIVQALVEHAGDVNARVSGLGHLGFSDGLTLVMVAAFSIPEPTMLSALLSLHGDPNLSCISETGSIITAAWVVSHPQQVQVLLEKRADLSTSPPLIGAVGYASAATVRGFLEIRCDPNQVAPNGFGPMFGVSFFGRGNPDASETLKLLLAWRGDVNAQADVRGLLYWDCLQARVCAALHGLDACGGYRRQMASLPGATPLSIAAVTGDQALVKILLENDAEHVANERGDLPEDLARAAGHTELLPMLSTFSV</sequence>
<dbReference type="EMBL" id="CAUJNA010000029">
    <property type="protein sequence ID" value="CAJ1370617.1"/>
    <property type="molecule type" value="Genomic_DNA"/>
</dbReference>
<dbReference type="PROSITE" id="PS50088">
    <property type="entry name" value="ANK_REPEAT"/>
    <property type="match status" value="2"/>
</dbReference>
<comment type="caution">
    <text evidence="4">The sequence shown here is derived from an EMBL/GenBank/DDBJ whole genome shotgun (WGS) entry which is preliminary data.</text>
</comment>
<accession>A0AA36HK68</accession>
<dbReference type="PROSITE" id="PS50297">
    <property type="entry name" value="ANK_REP_REGION"/>
    <property type="match status" value="1"/>
</dbReference>
<dbReference type="PANTHER" id="PTHR24198:SF165">
    <property type="entry name" value="ANKYRIN REPEAT-CONTAINING PROTEIN-RELATED"/>
    <property type="match status" value="1"/>
</dbReference>
<keyword evidence="2 3" id="KW-0040">ANK repeat</keyword>
<reference evidence="4" key="1">
    <citation type="submission" date="2023-08" db="EMBL/GenBank/DDBJ databases">
        <authorList>
            <person name="Chen Y."/>
            <person name="Shah S."/>
            <person name="Dougan E. K."/>
            <person name="Thang M."/>
            <person name="Chan C."/>
        </authorList>
    </citation>
    <scope>NUCLEOTIDE SEQUENCE</scope>
</reference>
<dbReference type="Proteomes" id="UP001178507">
    <property type="component" value="Unassembled WGS sequence"/>
</dbReference>
<dbReference type="SUPFAM" id="SSF48403">
    <property type="entry name" value="Ankyrin repeat"/>
    <property type="match status" value="1"/>
</dbReference>
<proteinExistence type="predicted"/>
<keyword evidence="5" id="KW-1185">Reference proteome</keyword>
<name>A0AA36HK68_9DINO</name>
<evidence type="ECO:0000256" key="3">
    <source>
        <dbReference type="PROSITE-ProRule" id="PRU00023"/>
    </source>
</evidence>
<dbReference type="PANTHER" id="PTHR24198">
    <property type="entry name" value="ANKYRIN REPEAT AND PROTEIN KINASE DOMAIN-CONTAINING PROTEIN"/>
    <property type="match status" value="1"/>
</dbReference>
<keyword evidence="1" id="KW-0677">Repeat</keyword>
<protein>
    <submittedName>
        <fullName evidence="4">Uncharacterized protein</fullName>
    </submittedName>
</protein>
<organism evidence="4 5">
    <name type="scientific">Effrenium voratum</name>
    <dbReference type="NCBI Taxonomy" id="2562239"/>
    <lineage>
        <taxon>Eukaryota</taxon>
        <taxon>Sar</taxon>
        <taxon>Alveolata</taxon>
        <taxon>Dinophyceae</taxon>
        <taxon>Suessiales</taxon>
        <taxon>Symbiodiniaceae</taxon>
        <taxon>Effrenium</taxon>
    </lineage>
</organism>
<evidence type="ECO:0000313" key="4">
    <source>
        <dbReference type="EMBL" id="CAJ1370617.1"/>
    </source>
</evidence>
<feature type="repeat" description="ANK" evidence="3">
    <location>
        <begin position="523"/>
        <end position="555"/>
    </location>
</feature>